<comment type="caution">
    <text evidence="7">The sequence shown here is derived from an EMBL/GenBank/DDBJ whole genome shotgun (WGS) entry which is preliminary data.</text>
</comment>
<dbReference type="Gene3D" id="1.20.1250.20">
    <property type="entry name" value="MFS general substrate transporter like domains"/>
    <property type="match status" value="3"/>
</dbReference>
<feature type="transmembrane region" description="Helical" evidence="6">
    <location>
        <begin position="994"/>
        <end position="1014"/>
    </location>
</feature>
<dbReference type="GO" id="GO:0022857">
    <property type="term" value="F:transmembrane transporter activity"/>
    <property type="evidence" value="ECO:0007669"/>
    <property type="project" value="InterPro"/>
</dbReference>
<feature type="transmembrane region" description="Helical" evidence="6">
    <location>
        <begin position="782"/>
        <end position="806"/>
    </location>
</feature>
<feature type="transmembrane region" description="Helical" evidence="6">
    <location>
        <begin position="1079"/>
        <end position="1106"/>
    </location>
</feature>
<feature type="transmembrane region" description="Helical" evidence="6">
    <location>
        <begin position="12"/>
        <end position="34"/>
    </location>
</feature>
<reference evidence="8" key="1">
    <citation type="journal article" date="2019" name="Plant Biotechnol. J.">
        <title>Genome sequencing of the Australian wild diploid species Gossypium australe highlights disease resistance and delayed gland morphogenesis.</title>
        <authorList>
            <person name="Cai Y."/>
            <person name="Cai X."/>
            <person name="Wang Q."/>
            <person name="Wang P."/>
            <person name="Zhang Y."/>
            <person name="Cai C."/>
            <person name="Xu Y."/>
            <person name="Wang K."/>
            <person name="Zhou Z."/>
            <person name="Wang C."/>
            <person name="Geng S."/>
            <person name="Li B."/>
            <person name="Dong Q."/>
            <person name="Hou Y."/>
            <person name="Wang H."/>
            <person name="Ai P."/>
            <person name="Liu Z."/>
            <person name="Yi F."/>
            <person name="Sun M."/>
            <person name="An G."/>
            <person name="Cheng J."/>
            <person name="Zhang Y."/>
            <person name="Shi Q."/>
            <person name="Xie Y."/>
            <person name="Shi X."/>
            <person name="Chang Y."/>
            <person name="Huang F."/>
            <person name="Chen Y."/>
            <person name="Hong S."/>
            <person name="Mi L."/>
            <person name="Sun Q."/>
            <person name="Zhang L."/>
            <person name="Zhou B."/>
            <person name="Peng R."/>
            <person name="Zhang X."/>
            <person name="Liu F."/>
        </authorList>
    </citation>
    <scope>NUCLEOTIDE SEQUENCE [LARGE SCALE GENOMIC DNA]</scope>
    <source>
        <strain evidence="8">cv. PA1801</strain>
    </source>
</reference>
<evidence type="ECO:0000313" key="8">
    <source>
        <dbReference type="Proteomes" id="UP000325315"/>
    </source>
</evidence>
<feature type="transmembrane region" description="Helical" evidence="6">
    <location>
        <begin position="739"/>
        <end position="758"/>
    </location>
</feature>
<feature type="transmembrane region" description="Helical" evidence="6">
    <location>
        <begin position="71"/>
        <end position="90"/>
    </location>
</feature>
<dbReference type="SUPFAM" id="SSF103473">
    <property type="entry name" value="MFS general substrate transporter"/>
    <property type="match status" value="2"/>
</dbReference>
<dbReference type="OrthoDB" id="8904098at2759"/>
<dbReference type="AlphaFoldDB" id="A0A5B6X6P3"/>
<accession>A0A5B6X6P3</accession>
<keyword evidence="8" id="KW-1185">Reference proteome</keyword>
<feature type="transmembrane region" description="Helical" evidence="6">
    <location>
        <begin position="598"/>
        <end position="621"/>
    </location>
</feature>
<feature type="transmembrane region" description="Helical" evidence="6">
    <location>
        <begin position="827"/>
        <end position="848"/>
    </location>
</feature>
<dbReference type="PANTHER" id="PTHR11654">
    <property type="entry name" value="OLIGOPEPTIDE TRANSPORTER-RELATED"/>
    <property type="match status" value="1"/>
</dbReference>
<feature type="transmembrane region" description="Helical" evidence="6">
    <location>
        <begin position="524"/>
        <end position="545"/>
    </location>
</feature>
<dbReference type="InterPro" id="IPR036259">
    <property type="entry name" value="MFS_trans_sf"/>
</dbReference>
<feature type="transmembrane region" description="Helical" evidence="6">
    <location>
        <begin position="400"/>
        <end position="419"/>
    </location>
</feature>
<name>A0A5B6X6P3_9ROSI</name>
<protein>
    <submittedName>
        <fullName evidence="7">Protein NRT1/PTR FAMILY 4.6-like</fullName>
    </submittedName>
</protein>
<evidence type="ECO:0000313" key="7">
    <source>
        <dbReference type="EMBL" id="KAA3488842.1"/>
    </source>
</evidence>
<dbReference type="Pfam" id="PF00854">
    <property type="entry name" value="PTR2"/>
    <property type="match status" value="2"/>
</dbReference>
<feature type="transmembrane region" description="Helical" evidence="6">
    <location>
        <begin position="953"/>
        <end position="974"/>
    </location>
</feature>
<comment type="similarity">
    <text evidence="2">Belongs to the major facilitator superfamily. Proton-dependent oligopeptide transporter (POT/PTR) (TC 2.A.17) family.</text>
</comment>
<evidence type="ECO:0000256" key="1">
    <source>
        <dbReference type="ARBA" id="ARBA00004141"/>
    </source>
</evidence>
<sequence>MNKTKKSQQLQSALCMEFVLSSCFFLGALFPSLYTLFTSNTGILRAFSDLAKQETNRGGIRATLFVYAMEWLENMAFISNVISLVTYFYAYMNFSLTKSATTLTNFMVLFGGFISDTYLSRFKTCVLFGSIELLGYAALTAQAHFHRLRPPSCQGLAISQTTQCQAADSGQAAILFTALTVQAHFHQLRPPPCQGLAISQTTQCQAADSGQAAILFTGLYLVAFGTSGVKAALPSLGADQFDERDPKRSSFFNWFLLSFTVGAIIGVTFIVWISTNQGWDWAFGVCTAAVLVSIMVLSMGKSLYRNNVPEGSPLLRIIQVFVVAIRNRKLPQPGIEDELHEVAGVHNEILPRTDQFRFLDRAAIEHTSNDGSTSVNLGPWRICTVTQVEETKIIIRMLPIILSTVFMNTCLAQLQTFTVQQSTTMNTHVLGVKMPGSSIPVIPLVFMFIFIPIYDCVFVPIARKITGIPTGIRYLQRIGVGLVLSAISMAVAGFVETRRKSVAREHGMVDSLQPLPMNVLWLGYQYSIFGLADMFTFVGLIQFFYEESSAGMKSLGTAISWCSSAFGYYLSSVVVDVVNKVSGGWLDNNNLNRDKLDYFYWLLAGMSVVNFGVYLVCASWYRYKKVEVIYKEENHAEGKQVEMLNAEISRDGDNKQFSRQDKRVGGTKAALFVYGMEGLENMAFIASAVSLVTYLMGYMNFGLTKSVNTVTNFMGTSFILALLGGVIADTYLTRFTTCVLFGFLELLGYALLTVQAHFDQLRPTPCTDISKQCEVVNTGQAAILYTGLYLIALGTSGVKAALPLLGADQFDSKDPKEAVQLSSFFNWFMFSLTGGSIVGVTFVVWISSKKGWDWGFGVCTIAVLFAIMLVCIGKPFYRDNALKGSPIIRILREDELYEVYDKGTQNETLPRTNQFRFLDRAAVHDMTTWDASAAMTPGPWKLSTVTQVEETKILLRMLPIVLSTVFINTCLAQLQTFSIQQSMTLDTHIFGFEIPASSLPVIPLGFNLIFIPIYERIFVPLARRITGIPTGIRHLQRIGVGLVLSTISMAISGVMESKRKSVAVKHNMVDSNEPLPMNVFWLGFQFAVFGLSDMFTLVGLLEFYHAESSAGMKGTSTALSWFSLAFGYFISSVVVEVVNKASGGWLASNNLNRDQLNYFYWLLSGLSAVNFVIYLVCASWYKYKNVEEMKQQEISIHGFAAN</sequence>
<evidence type="ECO:0000256" key="3">
    <source>
        <dbReference type="ARBA" id="ARBA00022692"/>
    </source>
</evidence>
<feature type="transmembrane region" description="Helical" evidence="6">
    <location>
        <begin position="1035"/>
        <end position="1055"/>
    </location>
</feature>
<evidence type="ECO:0000256" key="6">
    <source>
        <dbReference type="SAM" id="Phobius"/>
    </source>
</evidence>
<keyword evidence="3 6" id="KW-0812">Transmembrane</keyword>
<evidence type="ECO:0000256" key="2">
    <source>
        <dbReference type="ARBA" id="ARBA00005982"/>
    </source>
</evidence>
<dbReference type="GO" id="GO:0016020">
    <property type="term" value="C:membrane"/>
    <property type="evidence" value="ECO:0007669"/>
    <property type="project" value="UniProtKB-SubCell"/>
</dbReference>
<dbReference type="EMBL" id="SMMG02000001">
    <property type="protein sequence ID" value="KAA3488842.1"/>
    <property type="molecule type" value="Genomic_DNA"/>
</dbReference>
<proteinExistence type="inferred from homology"/>
<feature type="transmembrane region" description="Helical" evidence="6">
    <location>
        <begin position="1118"/>
        <end position="1138"/>
    </location>
</feature>
<dbReference type="FunFam" id="1.20.1250.20:FF:000204">
    <property type="entry name" value="Peptide transporter PTR2"/>
    <property type="match status" value="1"/>
</dbReference>
<keyword evidence="5 6" id="KW-0472">Membrane</keyword>
<dbReference type="Proteomes" id="UP000325315">
    <property type="component" value="Unassembled WGS sequence"/>
</dbReference>
<feature type="transmembrane region" description="Helical" evidence="6">
    <location>
        <begin position="279"/>
        <end position="297"/>
    </location>
</feature>
<feature type="transmembrane region" description="Helical" evidence="6">
    <location>
        <begin position="854"/>
        <end position="873"/>
    </location>
</feature>
<feature type="transmembrane region" description="Helical" evidence="6">
    <location>
        <begin position="713"/>
        <end position="732"/>
    </location>
</feature>
<feature type="transmembrane region" description="Helical" evidence="6">
    <location>
        <begin position="439"/>
        <end position="462"/>
    </location>
</feature>
<dbReference type="InterPro" id="IPR000109">
    <property type="entry name" value="POT_fam"/>
</dbReference>
<feature type="transmembrane region" description="Helical" evidence="6">
    <location>
        <begin position="557"/>
        <end position="578"/>
    </location>
</feature>
<gene>
    <name evidence="7" type="ORF">EPI10_032547</name>
</gene>
<feature type="transmembrane region" description="Helical" evidence="6">
    <location>
        <begin position="474"/>
        <end position="495"/>
    </location>
</feature>
<organism evidence="7 8">
    <name type="scientific">Gossypium australe</name>
    <dbReference type="NCBI Taxonomy" id="47621"/>
    <lineage>
        <taxon>Eukaryota</taxon>
        <taxon>Viridiplantae</taxon>
        <taxon>Streptophyta</taxon>
        <taxon>Embryophyta</taxon>
        <taxon>Tracheophyta</taxon>
        <taxon>Spermatophyta</taxon>
        <taxon>Magnoliopsida</taxon>
        <taxon>eudicotyledons</taxon>
        <taxon>Gunneridae</taxon>
        <taxon>Pentapetalae</taxon>
        <taxon>rosids</taxon>
        <taxon>malvids</taxon>
        <taxon>Malvales</taxon>
        <taxon>Malvaceae</taxon>
        <taxon>Malvoideae</taxon>
        <taxon>Gossypium</taxon>
    </lineage>
</organism>
<feature type="transmembrane region" description="Helical" evidence="6">
    <location>
        <begin position="1158"/>
        <end position="1181"/>
    </location>
</feature>
<comment type="subcellular location">
    <subcellularLocation>
        <location evidence="1">Membrane</location>
        <topology evidence="1">Multi-pass membrane protein</topology>
    </subcellularLocation>
</comment>
<evidence type="ECO:0000256" key="5">
    <source>
        <dbReference type="ARBA" id="ARBA00023136"/>
    </source>
</evidence>
<keyword evidence="4 6" id="KW-1133">Transmembrane helix</keyword>
<evidence type="ECO:0000256" key="4">
    <source>
        <dbReference type="ARBA" id="ARBA00022989"/>
    </source>
</evidence>
<feature type="transmembrane region" description="Helical" evidence="6">
    <location>
        <begin position="251"/>
        <end position="273"/>
    </location>
</feature>